<dbReference type="InterPro" id="IPR002156">
    <property type="entry name" value="RNaseH_domain"/>
</dbReference>
<dbReference type="GO" id="GO:0004523">
    <property type="term" value="F:RNA-DNA hybrid ribonuclease activity"/>
    <property type="evidence" value="ECO:0007669"/>
    <property type="project" value="InterPro"/>
</dbReference>
<dbReference type="AlphaFoldDB" id="A0A822Z634"/>
<name>A0A822Z634_NELNU</name>
<evidence type="ECO:0000256" key="1">
    <source>
        <dbReference type="SAM" id="MobiDB-lite"/>
    </source>
</evidence>
<dbReference type="InterPro" id="IPR036397">
    <property type="entry name" value="RNaseH_sf"/>
</dbReference>
<organism evidence="3 4">
    <name type="scientific">Nelumbo nucifera</name>
    <name type="common">Sacred lotus</name>
    <dbReference type="NCBI Taxonomy" id="4432"/>
    <lineage>
        <taxon>Eukaryota</taxon>
        <taxon>Viridiplantae</taxon>
        <taxon>Streptophyta</taxon>
        <taxon>Embryophyta</taxon>
        <taxon>Tracheophyta</taxon>
        <taxon>Spermatophyta</taxon>
        <taxon>Magnoliopsida</taxon>
        <taxon>Proteales</taxon>
        <taxon>Nelumbonaceae</taxon>
        <taxon>Nelumbo</taxon>
    </lineage>
</organism>
<feature type="domain" description="RNase H type-1" evidence="2">
    <location>
        <begin position="40"/>
        <end position="159"/>
    </location>
</feature>
<protein>
    <recommendedName>
        <fullName evidence="2">RNase H type-1 domain-containing protein</fullName>
    </recommendedName>
</protein>
<evidence type="ECO:0000313" key="3">
    <source>
        <dbReference type="EMBL" id="DAD40297.1"/>
    </source>
</evidence>
<proteinExistence type="predicted"/>
<evidence type="ECO:0000313" key="4">
    <source>
        <dbReference type="Proteomes" id="UP000607653"/>
    </source>
</evidence>
<dbReference type="CDD" id="cd06222">
    <property type="entry name" value="RNase_H_like"/>
    <property type="match status" value="1"/>
</dbReference>
<keyword evidence="4" id="KW-1185">Reference proteome</keyword>
<evidence type="ECO:0000259" key="2">
    <source>
        <dbReference type="Pfam" id="PF13456"/>
    </source>
</evidence>
<dbReference type="EMBL" id="DUZY01000005">
    <property type="protein sequence ID" value="DAD40297.1"/>
    <property type="molecule type" value="Genomic_DNA"/>
</dbReference>
<dbReference type="SUPFAM" id="SSF53098">
    <property type="entry name" value="Ribonuclease H-like"/>
    <property type="match status" value="1"/>
</dbReference>
<accession>A0A822Z634</accession>
<dbReference type="InterPro" id="IPR044730">
    <property type="entry name" value="RNase_H-like_dom_plant"/>
</dbReference>
<dbReference type="Proteomes" id="UP000607653">
    <property type="component" value="Unassembled WGS sequence"/>
</dbReference>
<comment type="caution">
    <text evidence="3">The sequence shown here is derived from an EMBL/GenBank/DDBJ whole genome shotgun (WGS) entry which is preliminary data.</text>
</comment>
<gene>
    <name evidence="3" type="ORF">HUJ06_014620</name>
</gene>
<dbReference type="Pfam" id="PF13456">
    <property type="entry name" value="RVT_3"/>
    <property type="match status" value="1"/>
</dbReference>
<dbReference type="Gene3D" id="3.30.420.10">
    <property type="entry name" value="Ribonuclease H-like superfamily/Ribonuclease H"/>
    <property type="match status" value="1"/>
</dbReference>
<dbReference type="InterPro" id="IPR012337">
    <property type="entry name" value="RNaseH-like_sf"/>
</dbReference>
<feature type="region of interest" description="Disordered" evidence="1">
    <location>
        <begin position="1"/>
        <end position="21"/>
    </location>
</feature>
<reference evidence="3 4" key="1">
    <citation type="journal article" date="2020" name="Mol. Biol. Evol.">
        <title>Distinct Expression and Methylation Patterns for Genes with Different Fates following a Single Whole-Genome Duplication in Flowering Plants.</title>
        <authorList>
            <person name="Shi T."/>
            <person name="Rahmani R.S."/>
            <person name="Gugger P.F."/>
            <person name="Wang M."/>
            <person name="Li H."/>
            <person name="Zhang Y."/>
            <person name="Li Z."/>
            <person name="Wang Q."/>
            <person name="Van de Peer Y."/>
            <person name="Marchal K."/>
            <person name="Chen J."/>
        </authorList>
    </citation>
    <scope>NUCLEOTIDE SEQUENCE [LARGE SCALE GENOMIC DNA]</scope>
    <source>
        <tissue evidence="3">Leaf</tissue>
    </source>
</reference>
<sequence length="184" mass="20435">MTKERTLISQQGWQPSSPMTNTTRNVSFWKAPDRDVIKINTNGSFIVASKAGFGVIARDCTGKVITANYGSSRVQSTIQAEVVTILKGLELLPFLSASRFILEIDYTILIVAISSGKFSLAHDAQFLVQDIVNLTRNRNISFSFQNREGNGVAHMLAKERSIEFKFVIVCLSKVDPRPGKLRLI</sequence>
<dbReference type="GO" id="GO:0003676">
    <property type="term" value="F:nucleic acid binding"/>
    <property type="evidence" value="ECO:0007669"/>
    <property type="project" value="InterPro"/>
</dbReference>
<dbReference type="PANTHER" id="PTHR47723:SF21">
    <property type="entry name" value="POLYNUCLEOTIDYL TRANSFERASE, RIBONUCLEASE H-LIKE SUPERFAMILY PROTEIN"/>
    <property type="match status" value="1"/>
</dbReference>
<feature type="compositionally biased region" description="Polar residues" evidence="1">
    <location>
        <begin position="7"/>
        <end position="21"/>
    </location>
</feature>
<dbReference type="InterPro" id="IPR053151">
    <property type="entry name" value="RNase_H-like"/>
</dbReference>
<dbReference type="PANTHER" id="PTHR47723">
    <property type="entry name" value="OS05G0353850 PROTEIN"/>
    <property type="match status" value="1"/>
</dbReference>